<evidence type="ECO:0000313" key="2">
    <source>
        <dbReference type="Proteomes" id="UP000316095"/>
    </source>
</evidence>
<dbReference type="AlphaFoldDB" id="A0A5C5XEI0"/>
<proteinExistence type="predicted"/>
<evidence type="ECO:0008006" key="3">
    <source>
        <dbReference type="Google" id="ProtNLM"/>
    </source>
</evidence>
<dbReference type="OrthoDB" id="9811239at2"/>
<name>A0A5C5XEI0_9PLAN</name>
<dbReference type="RefSeq" id="WP_146502807.1">
    <property type="nucleotide sequence ID" value="NZ_SJPG01000001.1"/>
</dbReference>
<accession>A0A5C5XEI0</accession>
<evidence type="ECO:0000313" key="1">
    <source>
        <dbReference type="EMBL" id="TWT60723.1"/>
    </source>
</evidence>
<keyword evidence="2" id="KW-1185">Reference proteome</keyword>
<dbReference type="SUPFAM" id="SSF51182">
    <property type="entry name" value="RmlC-like cupins"/>
    <property type="match status" value="1"/>
</dbReference>
<sequence>MIFPHKVDKIWGYEIWFANDEIQNYCGKELGFEMGHRCSMHRHFIKDEVFFISQGRFQIEFGYKDDKSDHQVQILSKGERFHVPVGLWHRMTAISPHHQYSTIIEVSTFHRDDDVERLEMGGPSPHATVLHSSLHDV</sequence>
<dbReference type="Proteomes" id="UP000316095">
    <property type="component" value="Unassembled WGS sequence"/>
</dbReference>
<protein>
    <recommendedName>
        <fullName evidence="3">Cupin domain protein</fullName>
    </recommendedName>
</protein>
<organism evidence="1 2">
    <name type="scientific">Rubinisphaera italica</name>
    <dbReference type="NCBI Taxonomy" id="2527969"/>
    <lineage>
        <taxon>Bacteria</taxon>
        <taxon>Pseudomonadati</taxon>
        <taxon>Planctomycetota</taxon>
        <taxon>Planctomycetia</taxon>
        <taxon>Planctomycetales</taxon>
        <taxon>Planctomycetaceae</taxon>
        <taxon>Rubinisphaera</taxon>
    </lineage>
</organism>
<dbReference type="InterPro" id="IPR011051">
    <property type="entry name" value="RmlC_Cupin_sf"/>
</dbReference>
<reference evidence="1 2" key="1">
    <citation type="submission" date="2019-02" db="EMBL/GenBank/DDBJ databases">
        <title>Deep-cultivation of Planctomycetes and their phenomic and genomic characterization uncovers novel biology.</title>
        <authorList>
            <person name="Wiegand S."/>
            <person name="Jogler M."/>
            <person name="Boedeker C."/>
            <person name="Pinto D."/>
            <person name="Vollmers J."/>
            <person name="Rivas-Marin E."/>
            <person name="Kohn T."/>
            <person name="Peeters S.H."/>
            <person name="Heuer A."/>
            <person name="Rast P."/>
            <person name="Oberbeckmann S."/>
            <person name="Bunk B."/>
            <person name="Jeske O."/>
            <person name="Meyerdierks A."/>
            <person name="Storesund J.E."/>
            <person name="Kallscheuer N."/>
            <person name="Luecker S."/>
            <person name="Lage O.M."/>
            <person name="Pohl T."/>
            <person name="Merkel B.J."/>
            <person name="Hornburger P."/>
            <person name="Mueller R.-W."/>
            <person name="Bruemmer F."/>
            <person name="Labrenz M."/>
            <person name="Spormann A.M."/>
            <person name="Op Den Camp H."/>
            <person name="Overmann J."/>
            <person name="Amann R."/>
            <person name="Jetten M.S.M."/>
            <person name="Mascher T."/>
            <person name="Medema M.H."/>
            <person name="Devos D.P."/>
            <person name="Kaster A.-K."/>
            <person name="Ovreas L."/>
            <person name="Rohde M."/>
            <person name="Galperin M.Y."/>
            <person name="Jogler C."/>
        </authorList>
    </citation>
    <scope>NUCLEOTIDE SEQUENCE [LARGE SCALE GENOMIC DNA]</scope>
    <source>
        <strain evidence="1 2">Pan54</strain>
    </source>
</reference>
<comment type="caution">
    <text evidence="1">The sequence shown here is derived from an EMBL/GenBank/DDBJ whole genome shotgun (WGS) entry which is preliminary data.</text>
</comment>
<dbReference type="Gene3D" id="2.60.120.10">
    <property type="entry name" value="Jelly Rolls"/>
    <property type="match status" value="1"/>
</dbReference>
<gene>
    <name evidence="1" type="ORF">Pan54_14500</name>
</gene>
<dbReference type="InterPro" id="IPR014710">
    <property type="entry name" value="RmlC-like_jellyroll"/>
</dbReference>
<dbReference type="EMBL" id="SJPG01000001">
    <property type="protein sequence ID" value="TWT60723.1"/>
    <property type="molecule type" value="Genomic_DNA"/>
</dbReference>